<dbReference type="SUPFAM" id="SSF57392">
    <property type="entry name" value="Defensin-like"/>
    <property type="match status" value="1"/>
</dbReference>
<evidence type="ECO:0000313" key="2">
    <source>
        <dbReference type="Ensembl" id="ENSPCEP00000018241.1"/>
    </source>
</evidence>
<organism evidence="2 3">
    <name type="scientific">Pelusios castaneus</name>
    <name type="common">West African mud turtle</name>
    <dbReference type="NCBI Taxonomy" id="367368"/>
    <lineage>
        <taxon>Eukaryota</taxon>
        <taxon>Metazoa</taxon>
        <taxon>Chordata</taxon>
        <taxon>Craniata</taxon>
        <taxon>Vertebrata</taxon>
        <taxon>Euteleostomi</taxon>
        <taxon>Archelosauria</taxon>
        <taxon>Testudinata</taxon>
        <taxon>Testudines</taxon>
        <taxon>Pleurodira</taxon>
        <taxon>Pelomedusidae</taxon>
        <taxon>Pelusios</taxon>
    </lineage>
</organism>
<keyword evidence="3" id="KW-1185">Reference proteome</keyword>
<proteinExistence type="predicted"/>
<dbReference type="GO" id="GO:0005576">
    <property type="term" value="C:extracellular region"/>
    <property type="evidence" value="ECO:0007669"/>
    <property type="project" value="InterPro"/>
</dbReference>
<dbReference type="AlphaFoldDB" id="A0A8C8SE33"/>
<feature type="domain" description="Beta-defensin-like" evidence="1">
    <location>
        <begin position="21"/>
        <end position="53"/>
    </location>
</feature>
<protein>
    <recommendedName>
        <fullName evidence="1">Beta-defensin-like domain-containing protein</fullName>
    </recommendedName>
</protein>
<dbReference type="GO" id="GO:0006952">
    <property type="term" value="P:defense response"/>
    <property type="evidence" value="ECO:0007669"/>
    <property type="project" value="InterPro"/>
</dbReference>
<dbReference type="Pfam" id="PF00711">
    <property type="entry name" value="Defensin_beta"/>
    <property type="match status" value="1"/>
</dbReference>
<evidence type="ECO:0000259" key="1">
    <source>
        <dbReference type="Pfam" id="PF00711"/>
    </source>
</evidence>
<dbReference type="InterPro" id="IPR001855">
    <property type="entry name" value="Defensin_beta-like"/>
</dbReference>
<name>A0A8C8SE33_9SAUR</name>
<reference evidence="2" key="1">
    <citation type="submission" date="2025-08" db="UniProtKB">
        <authorList>
            <consortium name="Ensembl"/>
        </authorList>
    </citation>
    <scope>IDENTIFICATION</scope>
</reference>
<reference evidence="2" key="2">
    <citation type="submission" date="2025-09" db="UniProtKB">
        <authorList>
            <consortium name="Ensembl"/>
        </authorList>
    </citation>
    <scope>IDENTIFICATION</scope>
</reference>
<evidence type="ECO:0000313" key="3">
    <source>
        <dbReference type="Proteomes" id="UP000694393"/>
    </source>
</evidence>
<dbReference type="Ensembl" id="ENSPCET00000018858.1">
    <property type="protein sequence ID" value="ENSPCEP00000018241.1"/>
    <property type="gene ID" value="ENSPCEG00000014243.1"/>
</dbReference>
<sequence>MKIIRYFFLCVEFLQAKNSRRRCKYAGGICFSGPCPSNYKFVGICRRRYSCCQR</sequence>
<accession>A0A8C8SE33</accession>
<dbReference type="Proteomes" id="UP000694393">
    <property type="component" value="Unplaced"/>
</dbReference>